<sequence>MTGKINADVIKRNSKELIGRLALRDFSERVEEGKQQLHSEQLVNGYYQNHPEYRGFVDRLMNDFLIGSKASYATIGSYMNLDLLGDRELMQNINSVILGGGGRDVATNIFGSAYRTSR</sequence>
<accession>A0A8S5NM24</accession>
<name>A0A8S5NM24_9CAUD</name>
<organism evidence="1">
    <name type="scientific">Podoviridae sp. ctsNK10</name>
    <dbReference type="NCBI Taxonomy" id="2826582"/>
    <lineage>
        <taxon>Viruses</taxon>
        <taxon>Duplodnaviria</taxon>
        <taxon>Heunggongvirae</taxon>
        <taxon>Uroviricota</taxon>
        <taxon>Caudoviricetes</taxon>
    </lineage>
</organism>
<dbReference type="EMBL" id="BK015191">
    <property type="protein sequence ID" value="DAD95288.1"/>
    <property type="molecule type" value="Genomic_DNA"/>
</dbReference>
<proteinExistence type="predicted"/>
<protein>
    <submittedName>
        <fullName evidence="1">Uncharacterized protein</fullName>
    </submittedName>
</protein>
<evidence type="ECO:0000313" key="1">
    <source>
        <dbReference type="EMBL" id="DAD95288.1"/>
    </source>
</evidence>
<reference evidence="1" key="1">
    <citation type="journal article" date="2021" name="Proc. Natl. Acad. Sci. U.S.A.">
        <title>A Catalog of Tens of Thousands of Viruses from Human Metagenomes Reveals Hidden Associations with Chronic Diseases.</title>
        <authorList>
            <person name="Tisza M.J."/>
            <person name="Buck C.B."/>
        </authorList>
    </citation>
    <scope>NUCLEOTIDE SEQUENCE</scope>
    <source>
        <strain evidence="1">CtsNK10</strain>
    </source>
</reference>